<protein>
    <submittedName>
        <fullName evidence="1">Uncharacterized protein</fullName>
    </submittedName>
</protein>
<comment type="caution">
    <text evidence="1">The sequence shown here is derived from an EMBL/GenBank/DDBJ whole genome shotgun (WGS) entry which is preliminary data.</text>
</comment>
<evidence type="ECO:0000313" key="2">
    <source>
        <dbReference type="Proteomes" id="UP000821845"/>
    </source>
</evidence>
<proteinExistence type="predicted"/>
<sequence length="181" mass="20490">MTKQDQSRRRGHGAAFRGSVVRRVAAGRAFVEPHSARLIFVFDQRSSSQRAKTCHGPRAPEEQATVFPRGSRRRLPRPENVAVPNCARPATRGEEKSGACSGKKNHVGSKWTKRKERKNWSLFVFVLRSPTRWLVFFFLHFNRYLSVKGDILSDVLWLHDGGILRAPRAYPCVALSAEHVG</sequence>
<keyword evidence="2" id="KW-1185">Reference proteome</keyword>
<organism evidence="1 2">
    <name type="scientific">Hyalomma asiaticum</name>
    <name type="common">Tick</name>
    <dbReference type="NCBI Taxonomy" id="266040"/>
    <lineage>
        <taxon>Eukaryota</taxon>
        <taxon>Metazoa</taxon>
        <taxon>Ecdysozoa</taxon>
        <taxon>Arthropoda</taxon>
        <taxon>Chelicerata</taxon>
        <taxon>Arachnida</taxon>
        <taxon>Acari</taxon>
        <taxon>Parasitiformes</taxon>
        <taxon>Ixodida</taxon>
        <taxon>Ixodoidea</taxon>
        <taxon>Ixodidae</taxon>
        <taxon>Hyalomminae</taxon>
        <taxon>Hyalomma</taxon>
    </lineage>
</organism>
<reference evidence="1" key="1">
    <citation type="submission" date="2020-05" db="EMBL/GenBank/DDBJ databases">
        <title>Large-scale comparative analyses of tick genomes elucidate their genetic diversity and vector capacities.</title>
        <authorList>
            <person name="Jia N."/>
            <person name="Wang J."/>
            <person name="Shi W."/>
            <person name="Du L."/>
            <person name="Sun Y."/>
            <person name="Zhan W."/>
            <person name="Jiang J."/>
            <person name="Wang Q."/>
            <person name="Zhang B."/>
            <person name="Ji P."/>
            <person name="Sakyi L.B."/>
            <person name="Cui X."/>
            <person name="Yuan T."/>
            <person name="Jiang B."/>
            <person name="Yang W."/>
            <person name="Lam T.T.-Y."/>
            <person name="Chang Q."/>
            <person name="Ding S."/>
            <person name="Wang X."/>
            <person name="Zhu J."/>
            <person name="Ruan X."/>
            <person name="Zhao L."/>
            <person name="Wei J."/>
            <person name="Que T."/>
            <person name="Du C."/>
            <person name="Cheng J."/>
            <person name="Dai P."/>
            <person name="Han X."/>
            <person name="Huang E."/>
            <person name="Gao Y."/>
            <person name="Liu J."/>
            <person name="Shao H."/>
            <person name="Ye R."/>
            <person name="Li L."/>
            <person name="Wei W."/>
            <person name="Wang X."/>
            <person name="Wang C."/>
            <person name="Yang T."/>
            <person name="Huo Q."/>
            <person name="Li W."/>
            <person name="Guo W."/>
            <person name="Chen H."/>
            <person name="Zhou L."/>
            <person name="Ni X."/>
            <person name="Tian J."/>
            <person name="Zhou Y."/>
            <person name="Sheng Y."/>
            <person name="Liu T."/>
            <person name="Pan Y."/>
            <person name="Xia L."/>
            <person name="Li J."/>
            <person name="Zhao F."/>
            <person name="Cao W."/>
        </authorList>
    </citation>
    <scope>NUCLEOTIDE SEQUENCE</scope>
    <source>
        <strain evidence="1">Hyas-2018</strain>
    </source>
</reference>
<gene>
    <name evidence="1" type="ORF">HPB50_009889</name>
</gene>
<dbReference type="Proteomes" id="UP000821845">
    <property type="component" value="Chromosome 9"/>
</dbReference>
<name>A0ACB7RIM7_HYAAI</name>
<evidence type="ECO:0000313" key="1">
    <source>
        <dbReference type="EMBL" id="KAH6922140.1"/>
    </source>
</evidence>
<dbReference type="EMBL" id="CM023489">
    <property type="protein sequence ID" value="KAH6922140.1"/>
    <property type="molecule type" value="Genomic_DNA"/>
</dbReference>
<accession>A0ACB7RIM7</accession>